<evidence type="ECO:0000256" key="8">
    <source>
        <dbReference type="ARBA" id="ARBA00022771"/>
    </source>
</evidence>
<keyword evidence="3" id="KW-0479">Metal-binding</keyword>
<evidence type="ECO:0000256" key="9">
    <source>
        <dbReference type="ARBA" id="ARBA00022833"/>
    </source>
</evidence>
<dbReference type="RefSeq" id="WP_190307455.1">
    <property type="nucleotide sequence ID" value="NZ_JACNYK010000001.1"/>
</dbReference>
<dbReference type="InterPro" id="IPR004602">
    <property type="entry name" value="UvrA"/>
</dbReference>
<comment type="caution">
    <text evidence="18">The sequence shown here is derived from an EMBL/GenBank/DDBJ whole genome shotgun (WGS) entry which is preliminary data.</text>
</comment>
<keyword evidence="10" id="KW-0067">ATP-binding</keyword>
<evidence type="ECO:0000256" key="15">
    <source>
        <dbReference type="ARBA" id="ARBA00039316"/>
    </source>
</evidence>
<keyword evidence="11" id="KW-0267">Excision nuclease</keyword>
<comment type="subcellular location">
    <subcellularLocation>
        <location evidence="1">Cytoplasm</location>
    </subcellularLocation>
</comment>
<dbReference type="SUPFAM" id="SSF52540">
    <property type="entry name" value="P-loop containing nucleoside triphosphate hydrolases"/>
    <property type="match status" value="2"/>
</dbReference>
<keyword evidence="7" id="KW-0228">DNA excision</keyword>
<dbReference type="Gene3D" id="1.20.1580.10">
    <property type="entry name" value="ABC transporter ATPase like domain"/>
    <property type="match status" value="3"/>
</dbReference>
<organism evidence="18 19">
    <name type="scientific">Sphingobacterium arenae</name>
    <dbReference type="NCBI Taxonomy" id="1280598"/>
    <lineage>
        <taxon>Bacteria</taxon>
        <taxon>Pseudomonadati</taxon>
        <taxon>Bacteroidota</taxon>
        <taxon>Sphingobacteriia</taxon>
        <taxon>Sphingobacteriales</taxon>
        <taxon>Sphingobacteriaceae</taxon>
        <taxon>Sphingobacterium</taxon>
    </lineage>
</organism>
<evidence type="ECO:0000256" key="13">
    <source>
        <dbReference type="ARBA" id="ARBA00023204"/>
    </source>
</evidence>
<evidence type="ECO:0000256" key="11">
    <source>
        <dbReference type="ARBA" id="ARBA00022881"/>
    </source>
</evidence>
<dbReference type="Gene3D" id="3.40.50.300">
    <property type="entry name" value="P-loop containing nucleotide triphosphate hydrolases"/>
    <property type="match status" value="3"/>
</dbReference>
<proteinExistence type="inferred from homology"/>
<dbReference type="NCBIfam" id="TIGR00630">
    <property type="entry name" value="uvra"/>
    <property type="match status" value="1"/>
</dbReference>
<evidence type="ECO:0000259" key="17">
    <source>
        <dbReference type="PROSITE" id="PS50893"/>
    </source>
</evidence>
<evidence type="ECO:0000256" key="12">
    <source>
        <dbReference type="ARBA" id="ARBA00023125"/>
    </source>
</evidence>
<keyword evidence="12" id="KW-0238">DNA-binding</keyword>
<dbReference type="GO" id="GO:0016787">
    <property type="term" value="F:hydrolase activity"/>
    <property type="evidence" value="ECO:0007669"/>
    <property type="project" value="UniProtKB-KW"/>
</dbReference>
<evidence type="ECO:0000313" key="18">
    <source>
        <dbReference type="EMBL" id="MBD1424297.1"/>
    </source>
</evidence>
<evidence type="ECO:0000256" key="6">
    <source>
        <dbReference type="ARBA" id="ARBA00022763"/>
    </source>
</evidence>
<evidence type="ECO:0000256" key="16">
    <source>
        <dbReference type="ARBA" id="ARBA00042156"/>
    </source>
</evidence>
<reference evidence="18 19" key="1">
    <citation type="submission" date="2020-08" db="EMBL/GenBank/DDBJ databases">
        <title>Sphingobacterium sp. DN00404 isolated from aquaculture water.</title>
        <authorList>
            <person name="Zhang M."/>
        </authorList>
    </citation>
    <scope>NUCLEOTIDE SEQUENCE [LARGE SCALE GENOMIC DNA]</scope>
    <source>
        <strain evidence="18 19">KCTC 32294</strain>
    </source>
</reference>
<keyword evidence="4" id="KW-0677">Repeat</keyword>
<feature type="domain" description="ABC transporter" evidence="17">
    <location>
        <begin position="250"/>
        <end position="584"/>
    </location>
</feature>
<comment type="similarity">
    <text evidence="14">Belongs to the ABC transporter superfamily. UvrA family.</text>
</comment>
<dbReference type="NCBIfam" id="NF001503">
    <property type="entry name" value="PRK00349.1"/>
    <property type="match status" value="1"/>
</dbReference>
<dbReference type="Pfam" id="PF17760">
    <property type="entry name" value="UvrA_inter"/>
    <property type="match status" value="1"/>
</dbReference>
<dbReference type="InterPro" id="IPR027417">
    <property type="entry name" value="P-loop_NTPase"/>
</dbReference>
<dbReference type="PROSITE" id="PS00211">
    <property type="entry name" value="ABC_TRANSPORTER_1"/>
    <property type="match status" value="2"/>
</dbReference>
<keyword evidence="18" id="KW-0378">Hydrolase</keyword>
<keyword evidence="5" id="KW-0547">Nucleotide-binding</keyword>
<dbReference type="InterPro" id="IPR041552">
    <property type="entry name" value="UvrA_DNA-bd"/>
</dbReference>
<keyword evidence="6" id="KW-0227">DNA damage</keyword>
<keyword evidence="2" id="KW-0963">Cytoplasm</keyword>
<protein>
    <recommendedName>
        <fullName evidence="15">UvrABC system protein A</fullName>
    </recommendedName>
    <alternativeName>
        <fullName evidence="16">Excinuclease ABC subunit A</fullName>
    </alternativeName>
</protein>
<dbReference type="InterPro" id="IPR017871">
    <property type="entry name" value="ABC_transporter-like_CS"/>
</dbReference>
<dbReference type="PANTHER" id="PTHR43152">
    <property type="entry name" value="UVRABC SYSTEM PROTEIN A"/>
    <property type="match status" value="1"/>
</dbReference>
<dbReference type="InterPro" id="IPR041102">
    <property type="entry name" value="UvrA_inter"/>
</dbReference>
<keyword evidence="8" id="KW-0863">Zinc-finger</keyword>
<dbReference type="Proteomes" id="UP000606494">
    <property type="component" value="Unassembled WGS sequence"/>
</dbReference>
<evidence type="ECO:0000256" key="4">
    <source>
        <dbReference type="ARBA" id="ARBA00022737"/>
    </source>
</evidence>
<evidence type="ECO:0000256" key="7">
    <source>
        <dbReference type="ARBA" id="ARBA00022769"/>
    </source>
</evidence>
<dbReference type="Pfam" id="PF17755">
    <property type="entry name" value="UvrA_DNA-bind"/>
    <property type="match status" value="1"/>
</dbReference>
<dbReference type="Gene3D" id="1.10.8.280">
    <property type="entry name" value="ABC transporter ATPase domain-like"/>
    <property type="match status" value="1"/>
</dbReference>
<sequence length="938" mass="104470">MSKKSEQNAKSFIQIAGARVNNLKNIDVDIPKNKLVVITGMSGSGKSSLAFDTLYAEGQRRYVESLSSYARQFMGRMHKPEVDYIRGIAPAIAIEQRVITSNPRSTVGTSTEIYDYLKLLYARIGKTFSPISGKQVTRDTISSIIDELMTYPEDTTITIFAELIPINQRKLKEELSLLLQKGFVRVLFQDKIQKIEAVIGDTRIPNEDFKTGEIQIVVDRIRLDKQDETNSRLADSLQTAFFEGKGECYVDIDGVRKHYSDKFELDGILFEEPTPNFFSFNNPYGACKRCEGYGKVIGIDADLVIPDKSRSVYDGAIAPWRGEKMGEWLNRLVRNALKFDFPIHRSYSDLTSAQQELLWTGNKYFGGLNQFFEELEQQTYKIQYRVMLSRYRGKTDCPDCKGSRLRKDATYVKIAGRSITDIVLLPLEEALQFFKELKLTEHEQLIAKRLLAEITNRLQFLCDVGLSYLTLNRLSNTLSGGESQRINLATSLGSSLVGSIYVLDEPSIGLHPRDTQRLIGVLKSLRDVGNTVIVVEHEQEMMEAADYLVDIGPEAGINGGQLVFAGTYPEILQDKDSLTGKYLNGQLSIPTPKTRRKWRDSLIVKGARENNLKGINVTFPLNVFTVVTGVSGSGKTSLIKRILYPALQKAIGNYSGEQTGIFDALEGDITSIEQIEMIDQNPIGRSSRSNPVTYVKGWDEVRSVYANLPAAKAAGLKPSAFSFNVEGGRCDVCQGDGEVKIEMQFMADIVLPCEACSGKRFKQHVLDVEYKGKSVADVLDLSVDEAMEFFSDIPKVIGKIKPLQDVGLGYVKLGQPSSTLSGGEAQRIKLASFLIKGNNSKKTLFIFDEPTTGLHFHDIHKLLKSFDALIALGNSILVIEHNMEMIKMADWVIDIGAEGGNKGGEVVFEGTPEDLVECNESYTGKYLKNHLPLSTLSQ</sequence>
<evidence type="ECO:0000256" key="5">
    <source>
        <dbReference type="ARBA" id="ARBA00022741"/>
    </source>
</evidence>
<evidence type="ECO:0000256" key="10">
    <source>
        <dbReference type="ARBA" id="ARBA00022840"/>
    </source>
</evidence>
<feature type="domain" description="ABC transporter" evidence="17">
    <location>
        <begin position="596"/>
        <end position="928"/>
    </location>
</feature>
<dbReference type="InterPro" id="IPR003439">
    <property type="entry name" value="ABC_transporter-like_ATP-bd"/>
</dbReference>
<accession>A0ABR7XZ35</accession>
<keyword evidence="9" id="KW-0862">Zinc</keyword>
<evidence type="ECO:0000256" key="14">
    <source>
        <dbReference type="ARBA" id="ARBA00038000"/>
    </source>
</evidence>
<keyword evidence="19" id="KW-1185">Reference proteome</keyword>
<dbReference type="PANTHER" id="PTHR43152:SF3">
    <property type="entry name" value="UVRABC SYSTEM PROTEIN A"/>
    <property type="match status" value="1"/>
</dbReference>
<name>A0ABR7XZ35_9SPHI</name>
<evidence type="ECO:0000256" key="2">
    <source>
        <dbReference type="ARBA" id="ARBA00022490"/>
    </source>
</evidence>
<dbReference type="EMBL" id="JACNYK010000001">
    <property type="protein sequence ID" value="MBD1424297.1"/>
    <property type="molecule type" value="Genomic_DNA"/>
</dbReference>
<dbReference type="PROSITE" id="PS50893">
    <property type="entry name" value="ABC_TRANSPORTER_2"/>
    <property type="match status" value="2"/>
</dbReference>
<gene>
    <name evidence="18" type="primary">uvrA</name>
    <name evidence="18" type="ORF">H8B17_01780</name>
</gene>
<evidence type="ECO:0000313" key="19">
    <source>
        <dbReference type="Proteomes" id="UP000606494"/>
    </source>
</evidence>
<evidence type="ECO:0000256" key="1">
    <source>
        <dbReference type="ARBA" id="ARBA00004496"/>
    </source>
</evidence>
<dbReference type="Gene3D" id="3.30.190.20">
    <property type="match status" value="1"/>
</dbReference>
<keyword evidence="13" id="KW-0234">DNA repair</keyword>
<evidence type="ECO:0000256" key="3">
    <source>
        <dbReference type="ARBA" id="ARBA00022723"/>
    </source>
</evidence>